<dbReference type="EMBL" id="OOIL02002239">
    <property type="protein sequence ID" value="VFQ81302.1"/>
    <property type="molecule type" value="Genomic_DNA"/>
</dbReference>
<evidence type="ECO:0000256" key="1">
    <source>
        <dbReference type="SAM" id="MobiDB-lite"/>
    </source>
</evidence>
<feature type="compositionally biased region" description="Polar residues" evidence="1">
    <location>
        <begin position="1"/>
        <end position="14"/>
    </location>
</feature>
<organism evidence="2 3">
    <name type="scientific">Cuscuta campestris</name>
    <dbReference type="NCBI Taxonomy" id="132261"/>
    <lineage>
        <taxon>Eukaryota</taxon>
        <taxon>Viridiplantae</taxon>
        <taxon>Streptophyta</taxon>
        <taxon>Embryophyta</taxon>
        <taxon>Tracheophyta</taxon>
        <taxon>Spermatophyta</taxon>
        <taxon>Magnoliopsida</taxon>
        <taxon>eudicotyledons</taxon>
        <taxon>Gunneridae</taxon>
        <taxon>Pentapetalae</taxon>
        <taxon>asterids</taxon>
        <taxon>lamiids</taxon>
        <taxon>Solanales</taxon>
        <taxon>Convolvulaceae</taxon>
        <taxon>Cuscuteae</taxon>
        <taxon>Cuscuta</taxon>
        <taxon>Cuscuta subgen. Grammica</taxon>
        <taxon>Cuscuta sect. Cleistogrammica</taxon>
    </lineage>
</organism>
<feature type="region of interest" description="Disordered" evidence="1">
    <location>
        <begin position="1"/>
        <end position="66"/>
    </location>
</feature>
<name>A0A484LXN1_9ASTE</name>
<feature type="compositionally biased region" description="Polar residues" evidence="1">
    <location>
        <begin position="52"/>
        <end position="66"/>
    </location>
</feature>
<dbReference type="AlphaFoldDB" id="A0A484LXN1"/>
<evidence type="ECO:0000313" key="3">
    <source>
        <dbReference type="Proteomes" id="UP000595140"/>
    </source>
</evidence>
<accession>A0A484LXN1</accession>
<protein>
    <submittedName>
        <fullName evidence="2">Uncharacterized protein</fullName>
    </submittedName>
</protein>
<proteinExistence type="predicted"/>
<gene>
    <name evidence="2" type="ORF">CCAM_LOCUS23078</name>
</gene>
<dbReference type="Proteomes" id="UP000595140">
    <property type="component" value="Unassembled WGS sequence"/>
</dbReference>
<reference evidence="2 3" key="1">
    <citation type="submission" date="2018-04" db="EMBL/GenBank/DDBJ databases">
        <authorList>
            <person name="Vogel A."/>
        </authorList>
    </citation>
    <scope>NUCLEOTIDE SEQUENCE [LARGE SCALE GENOMIC DNA]</scope>
</reference>
<keyword evidence="3" id="KW-1185">Reference proteome</keyword>
<evidence type="ECO:0000313" key="2">
    <source>
        <dbReference type="EMBL" id="VFQ81302.1"/>
    </source>
</evidence>
<sequence length="66" mass="7410">MHQQTKSQIQSDSSKYGGDTDSSHKNSRSRGQPVLTRHPCRWIGSRHPCSQPLPQIDSNEVTTSTF</sequence>